<dbReference type="Pfam" id="PF09490">
    <property type="entry name" value="CbtA"/>
    <property type="match status" value="1"/>
</dbReference>
<feature type="transmembrane region" description="Helical" evidence="1">
    <location>
        <begin position="220"/>
        <end position="239"/>
    </location>
</feature>
<dbReference type="OrthoDB" id="6851830at2"/>
<feature type="transmembrane region" description="Helical" evidence="1">
    <location>
        <begin position="72"/>
        <end position="94"/>
    </location>
</feature>
<proteinExistence type="predicted"/>
<feature type="transmembrane region" description="Helical" evidence="1">
    <location>
        <begin position="178"/>
        <end position="200"/>
    </location>
</feature>
<keyword evidence="1" id="KW-1133">Transmembrane helix</keyword>
<evidence type="ECO:0000313" key="3">
    <source>
        <dbReference type="Proteomes" id="UP000279994"/>
    </source>
</evidence>
<name>A0A3N0GHT6_9ACTN</name>
<dbReference type="InterPro" id="IPR012666">
    <property type="entry name" value="CbtA_put"/>
</dbReference>
<keyword evidence="1" id="KW-0472">Membrane</keyword>
<evidence type="ECO:0000313" key="2">
    <source>
        <dbReference type="EMBL" id="RNM11702.1"/>
    </source>
</evidence>
<keyword evidence="3" id="KW-1185">Reference proteome</keyword>
<reference evidence="2 3" key="1">
    <citation type="submission" date="2018-11" db="EMBL/GenBank/DDBJ databases">
        <authorList>
            <person name="Li F."/>
        </authorList>
    </citation>
    <scope>NUCLEOTIDE SEQUENCE [LARGE SCALE GENOMIC DNA]</scope>
    <source>
        <strain evidence="2 3">Gsoil 818</strain>
    </source>
</reference>
<sequence length="261" mass="27218">MVVQELTWARRLKLGAAAGAAGGAMSSVLLWLLVEPAIRRAILVEEAVERAHGAEGTGHEHGEIVTRVQQQIGGTIAVIVVGVLLGLVFCVIYARVSHRLPGSADLAKSLNLGALAFIVHGIVPGIAVPANPPGVGNPETVHQRTLTYLAVLLLGCAFVRGVFALGKTMADKNIPRELSFVATIGTVIAGTVILLALPHLDQKIASPMPANLVWDFRTGSLAELAGMWAAIGTMHGFLIHRARTTLPPGPRSLASTAAVGT</sequence>
<evidence type="ECO:0000256" key="1">
    <source>
        <dbReference type="SAM" id="Phobius"/>
    </source>
</evidence>
<dbReference type="EMBL" id="RJSF01000047">
    <property type="protein sequence ID" value="RNM11702.1"/>
    <property type="molecule type" value="Genomic_DNA"/>
</dbReference>
<comment type="caution">
    <text evidence="2">The sequence shown here is derived from an EMBL/GenBank/DDBJ whole genome shotgun (WGS) entry which is preliminary data.</text>
</comment>
<organism evidence="2 3">
    <name type="scientific">Nocardioides pocheonensis</name>
    <dbReference type="NCBI Taxonomy" id="661485"/>
    <lineage>
        <taxon>Bacteria</taxon>
        <taxon>Bacillati</taxon>
        <taxon>Actinomycetota</taxon>
        <taxon>Actinomycetes</taxon>
        <taxon>Propionibacteriales</taxon>
        <taxon>Nocardioidaceae</taxon>
        <taxon>Nocardioides</taxon>
    </lineage>
</organism>
<keyword evidence="1" id="KW-0812">Transmembrane</keyword>
<dbReference type="RefSeq" id="WP_123224933.1">
    <property type="nucleotide sequence ID" value="NZ_RJSF01000047.1"/>
</dbReference>
<protein>
    <recommendedName>
        <fullName evidence="4">CbtA family protein</fullName>
    </recommendedName>
</protein>
<dbReference type="Proteomes" id="UP000279994">
    <property type="component" value="Unassembled WGS sequence"/>
</dbReference>
<dbReference type="AlphaFoldDB" id="A0A3N0GHT6"/>
<evidence type="ECO:0008006" key="4">
    <source>
        <dbReference type="Google" id="ProtNLM"/>
    </source>
</evidence>
<accession>A0A3N0GHT6</accession>
<gene>
    <name evidence="2" type="ORF">EFL26_21310</name>
</gene>
<feature type="transmembrane region" description="Helical" evidence="1">
    <location>
        <begin position="12"/>
        <end position="34"/>
    </location>
</feature>
<feature type="transmembrane region" description="Helical" evidence="1">
    <location>
        <begin position="146"/>
        <end position="166"/>
    </location>
</feature>
<feature type="transmembrane region" description="Helical" evidence="1">
    <location>
        <begin position="106"/>
        <end position="126"/>
    </location>
</feature>